<dbReference type="InterPro" id="IPR010998">
    <property type="entry name" value="Integrase_recombinase_N"/>
</dbReference>
<dbReference type="InterPro" id="IPR013762">
    <property type="entry name" value="Integrase-like_cat_sf"/>
</dbReference>
<evidence type="ECO:0000256" key="4">
    <source>
        <dbReference type="ARBA" id="ARBA00022827"/>
    </source>
</evidence>
<feature type="region of interest" description="Disordered" evidence="8">
    <location>
        <begin position="182"/>
        <end position="209"/>
    </location>
</feature>
<keyword evidence="3" id="KW-0285">Flavoprotein</keyword>
<evidence type="ECO:0000256" key="6">
    <source>
        <dbReference type="ARBA" id="ARBA00023125"/>
    </source>
</evidence>
<dbReference type="GO" id="GO:0016491">
    <property type="term" value="F:oxidoreductase activity"/>
    <property type="evidence" value="ECO:0007669"/>
    <property type="project" value="UniProtKB-KW"/>
</dbReference>
<comment type="caution">
    <text evidence="9">The sequence shown here is derived from an EMBL/GenBank/DDBJ whole genome shotgun (WGS) entry which is preliminary data.</text>
</comment>
<dbReference type="OrthoDB" id="3254696at2759"/>
<organism evidence="9 10">
    <name type="scientific">Panaeolus cyanescens</name>
    <dbReference type="NCBI Taxonomy" id="181874"/>
    <lineage>
        <taxon>Eukaryota</taxon>
        <taxon>Fungi</taxon>
        <taxon>Dikarya</taxon>
        <taxon>Basidiomycota</taxon>
        <taxon>Agaricomycotina</taxon>
        <taxon>Agaricomycetes</taxon>
        <taxon>Agaricomycetidae</taxon>
        <taxon>Agaricales</taxon>
        <taxon>Agaricineae</taxon>
        <taxon>Galeropsidaceae</taxon>
        <taxon>Panaeolus</taxon>
    </lineage>
</organism>
<dbReference type="GO" id="GO:0050660">
    <property type="term" value="F:flavin adenine dinucleotide binding"/>
    <property type="evidence" value="ECO:0007669"/>
    <property type="project" value="InterPro"/>
</dbReference>
<dbReference type="PANTHER" id="PTHR42973">
    <property type="entry name" value="BINDING OXIDOREDUCTASE, PUTATIVE (AFU_ORTHOLOGUE AFUA_1G17690)-RELATED"/>
    <property type="match status" value="1"/>
</dbReference>
<keyword evidence="10" id="KW-1185">Reference proteome</keyword>
<evidence type="ECO:0000256" key="3">
    <source>
        <dbReference type="ARBA" id="ARBA00022630"/>
    </source>
</evidence>
<name>A0A409YTS8_9AGAR</name>
<feature type="non-terminal residue" evidence="9">
    <location>
        <position position="656"/>
    </location>
</feature>
<proteinExistence type="inferred from homology"/>
<keyword evidence="5" id="KW-0560">Oxidoreductase</keyword>
<dbReference type="GO" id="GO:0006310">
    <property type="term" value="P:DNA recombination"/>
    <property type="evidence" value="ECO:0007669"/>
    <property type="project" value="UniProtKB-KW"/>
</dbReference>
<dbReference type="Proteomes" id="UP000284842">
    <property type="component" value="Unassembled WGS sequence"/>
</dbReference>
<evidence type="ECO:0000256" key="8">
    <source>
        <dbReference type="SAM" id="MobiDB-lite"/>
    </source>
</evidence>
<keyword evidence="4" id="KW-0274">FAD</keyword>
<dbReference type="InterPro" id="IPR050416">
    <property type="entry name" value="FAD-linked_Oxidoreductase"/>
</dbReference>
<dbReference type="Gene3D" id="1.10.150.130">
    <property type="match status" value="1"/>
</dbReference>
<dbReference type="PANTHER" id="PTHR42973:SF39">
    <property type="entry name" value="FAD-BINDING PCMH-TYPE DOMAIN-CONTAINING PROTEIN"/>
    <property type="match status" value="1"/>
</dbReference>
<dbReference type="SUPFAM" id="SSF56176">
    <property type="entry name" value="FAD-binding/transporter-associated domain-like"/>
    <property type="match status" value="1"/>
</dbReference>
<dbReference type="InterPro" id="IPR036318">
    <property type="entry name" value="FAD-bd_PCMH-like_sf"/>
</dbReference>
<comment type="cofactor">
    <cofactor evidence="1">
        <name>FAD</name>
        <dbReference type="ChEBI" id="CHEBI:57692"/>
    </cofactor>
</comment>
<reference evidence="9 10" key="1">
    <citation type="journal article" date="2018" name="Evol. Lett.">
        <title>Horizontal gene cluster transfer increased hallucinogenic mushroom diversity.</title>
        <authorList>
            <person name="Reynolds H.T."/>
            <person name="Vijayakumar V."/>
            <person name="Gluck-Thaler E."/>
            <person name="Korotkin H.B."/>
            <person name="Matheny P.B."/>
            <person name="Slot J.C."/>
        </authorList>
    </citation>
    <scope>NUCLEOTIDE SEQUENCE [LARGE SCALE GENOMIC DNA]</scope>
    <source>
        <strain evidence="9 10">2629</strain>
    </source>
</reference>
<dbReference type="InParanoid" id="A0A409YTS8"/>
<dbReference type="Gene3D" id="3.30.465.10">
    <property type="match status" value="1"/>
</dbReference>
<dbReference type="InterPro" id="IPR011010">
    <property type="entry name" value="DNA_brk_join_enz"/>
</dbReference>
<dbReference type="AlphaFoldDB" id="A0A409YTS8"/>
<dbReference type="Gene3D" id="1.10.443.10">
    <property type="entry name" value="Intergrase catalytic core"/>
    <property type="match status" value="1"/>
</dbReference>
<dbReference type="GO" id="GO:0015074">
    <property type="term" value="P:DNA integration"/>
    <property type="evidence" value="ECO:0007669"/>
    <property type="project" value="InterPro"/>
</dbReference>
<protein>
    <recommendedName>
        <fullName evidence="11">FAD-binding PCMH-type domain-containing protein</fullName>
    </recommendedName>
</protein>
<dbReference type="STRING" id="181874.A0A409YTS8"/>
<evidence type="ECO:0000256" key="2">
    <source>
        <dbReference type="ARBA" id="ARBA00005466"/>
    </source>
</evidence>
<accession>A0A409YTS8</accession>
<comment type="similarity">
    <text evidence="2">Belongs to the oxygen-dependent FAD-linked oxidoreductase family.</text>
</comment>
<evidence type="ECO:0008006" key="11">
    <source>
        <dbReference type="Google" id="ProtNLM"/>
    </source>
</evidence>
<dbReference type="SUPFAM" id="SSF47823">
    <property type="entry name" value="lambda integrase-like, N-terminal domain"/>
    <property type="match status" value="1"/>
</dbReference>
<evidence type="ECO:0000256" key="7">
    <source>
        <dbReference type="ARBA" id="ARBA00023172"/>
    </source>
</evidence>
<dbReference type="GO" id="GO:0003677">
    <property type="term" value="F:DNA binding"/>
    <property type="evidence" value="ECO:0007669"/>
    <property type="project" value="UniProtKB-KW"/>
</dbReference>
<dbReference type="InterPro" id="IPR016169">
    <property type="entry name" value="FAD-bd_PCMH_sub2"/>
</dbReference>
<dbReference type="Gene3D" id="3.40.462.20">
    <property type="match status" value="1"/>
</dbReference>
<evidence type="ECO:0000256" key="5">
    <source>
        <dbReference type="ARBA" id="ARBA00023002"/>
    </source>
</evidence>
<dbReference type="SUPFAM" id="SSF56349">
    <property type="entry name" value="DNA breaking-rejoining enzymes"/>
    <property type="match status" value="1"/>
</dbReference>
<sequence>MTPHRALQFDLQNSLSSSSFHPSRKDIENVHKTLETSWAKSTHSSYARNLKHFHRFCSQRNIPPESRFPTSESLLLIYAASHVGICSSSTVRHRLSALKAYHVIHNWPWNGSPRLSKLLRGLKLSAPDSSSRPPRPPISLSMLIRLLKRLNLRDPFDAAVAACASTAFWGQCRLGELLPRSSNVTHSSSIPTRSHLTCSASKSRPPQSFNLHLPQTKTNRLGQTVTILPRDDASNPLPLLQNHLFVNHLPIHVPLFSYCPKNHASPHTRILSKPAFLARCNAILNPLGYKRISGHSFRIGGTTTLLASGIPSDVVKTMGRWSSDSFLRYWRHIDRIAPAQAPPHTPRPGTWYTASGGELVSWTAGRFLRAGGSPVQCLNFSPWERSTVRRSSPLPTRHGGYGFTSRAWGLTLDTIQSLEIVLANGSIVTTSSLCNADLFWALRGASSSFGIVTSMTASTFPAPPSVTSFLYVWDVTIEQATTSVLTYQGFALSPSTPSNLGLYLVLTKGSQEGKVGMWIMGAYYGPPSNFNSTLAPLLCTFPETNNKTVSETTYIKSVEILGFMGRLNTTQLPDEPNTFYAKSLMTPEGSPMTREMVEAWMKYLGKQGFSADTVWYIEIELYGGPTSKINQIPFDSSSFGKRDTLFTIQLYTSSSN</sequence>
<evidence type="ECO:0000313" key="10">
    <source>
        <dbReference type="Proteomes" id="UP000284842"/>
    </source>
</evidence>
<evidence type="ECO:0000313" key="9">
    <source>
        <dbReference type="EMBL" id="PPR06414.1"/>
    </source>
</evidence>
<dbReference type="EMBL" id="NHTK01000659">
    <property type="protein sequence ID" value="PPR06414.1"/>
    <property type="molecule type" value="Genomic_DNA"/>
</dbReference>
<keyword evidence="6" id="KW-0238">DNA-binding</keyword>
<gene>
    <name evidence="9" type="ORF">CVT24_002553</name>
</gene>
<keyword evidence="7" id="KW-0233">DNA recombination</keyword>
<evidence type="ECO:0000256" key="1">
    <source>
        <dbReference type="ARBA" id="ARBA00001974"/>
    </source>
</evidence>